<evidence type="ECO:0000313" key="3">
    <source>
        <dbReference type="Proteomes" id="UP001302666"/>
    </source>
</evidence>
<accession>A0ABZ0HFU4</accession>
<evidence type="ECO:0000256" key="1">
    <source>
        <dbReference type="SAM" id="Phobius"/>
    </source>
</evidence>
<protein>
    <recommendedName>
        <fullName evidence="4">DUF1214 domain-containing protein</fullName>
    </recommendedName>
</protein>
<dbReference type="EMBL" id="CP136704">
    <property type="protein sequence ID" value="WOI33342.1"/>
    <property type="molecule type" value="Genomic_DNA"/>
</dbReference>
<sequence>MRFSAQGLQQRPHGANVSTAATPFHRSTFMKQMPRVTKRIALLFLLACGVVVALLMSRMGVGKMKPGSLTLGFGGFIASPVYVDYFSLEGAIRPINRDFLASGGVDIQLDRTGSGSRILNLPTDLGRDGEWTVSVQWVELPTDKAWSATISFDPHDLTYSGGSYVLLVMFGPNGELLIGSDEARPELSAHHDIAHICGTRVPEADHAWRLETGYFPQMPIIMNYYEEHRHEAKTPPYCPEPSE</sequence>
<keyword evidence="3" id="KW-1185">Reference proteome</keyword>
<feature type="transmembrane region" description="Helical" evidence="1">
    <location>
        <begin position="40"/>
        <end position="57"/>
    </location>
</feature>
<reference evidence="2 3" key="1">
    <citation type="submission" date="2023-10" db="EMBL/GenBank/DDBJ databases">
        <title>Eight complete genome sequences of bacteria isolated from laboratory stock of Giant Kelp gametophytes.</title>
        <authorList>
            <person name="Tolentino B."/>
            <person name="Nuzhdin S."/>
        </authorList>
    </citation>
    <scope>NUCLEOTIDE SEQUENCE [LARGE SCALE GENOMIC DNA]</scope>
    <source>
        <strain evidence="2 3">LC.270.F.C4</strain>
    </source>
</reference>
<keyword evidence="1" id="KW-1133">Transmembrane helix</keyword>
<evidence type="ECO:0008006" key="4">
    <source>
        <dbReference type="Google" id="ProtNLM"/>
    </source>
</evidence>
<name>A0ABZ0HFU4_TRISK</name>
<evidence type="ECO:0000313" key="2">
    <source>
        <dbReference type="EMBL" id="WOI33342.1"/>
    </source>
</evidence>
<dbReference type="Proteomes" id="UP001302666">
    <property type="component" value="Chromosome"/>
</dbReference>
<organism evidence="2 3">
    <name type="scientific">Tritonibacter scottomollicae</name>
    <name type="common">Epibacterium scottomollicae</name>
    <dbReference type="NCBI Taxonomy" id="483013"/>
    <lineage>
        <taxon>Bacteria</taxon>
        <taxon>Pseudomonadati</taxon>
        <taxon>Pseudomonadota</taxon>
        <taxon>Alphaproteobacteria</taxon>
        <taxon>Rhodobacterales</taxon>
        <taxon>Paracoccaceae</taxon>
        <taxon>Tritonibacter</taxon>
    </lineage>
</organism>
<keyword evidence="1" id="KW-0812">Transmembrane</keyword>
<proteinExistence type="predicted"/>
<keyword evidence="1" id="KW-0472">Membrane</keyword>
<gene>
    <name evidence="2" type="ORF">R1T40_00810</name>
</gene>
<dbReference type="RefSeq" id="WP_317385519.1">
    <property type="nucleotide sequence ID" value="NZ_CP136704.1"/>
</dbReference>